<dbReference type="HOGENOM" id="CLU_2667216_0_0_11"/>
<evidence type="ECO:0000313" key="2">
    <source>
        <dbReference type="EMBL" id="ADT97882.1"/>
    </source>
</evidence>
<evidence type="ECO:0000313" key="3">
    <source>
        <dbReference type="Proteomes" id="UP000008916"/>
    </source>
</evidence>
<accession>E6TH02</accession>
<name>E6TH02_MYCSR</name>
<evidence type="ECO:0000256" key="1">
    <source>
        <dbReference type="SAM" id="MobiDB-lite"/>
    </source>
</evidence>
<feature type="region of interest" description="Disordered" evidence="1">
    <location>
        <begin position="27"/>
        <end position="75"/>
    </location>
</feature>
<feature type="compositionally biased region" description="Basic and acidic residues" evidence="1">
    <location>
        <begin position="48"/>
        <end position="66"/>
    </location>
</feature>
<dbReference type="KEGG" id="msp:Mspyr1_12010"/>
<organism evidence="2 3">
    <name type="scientific">Mycolicibacterium gilvum (strain DSM 45189 / LMG 24558 / Spyr1)</name>
    <name type="common">Mycobacterium gilvum</name>
    <dbReference type="NCBI Taxonomy" id="278137"/>
    <lineage>
        <taxon>Bacteria</taxon>
        <taxon>Bacillati</taxon>
        <taxon>Actinomycetota</taxon>
        <taxon>Actinomycetes</taxon>
        <taxon>Mycobacteriales</taxon>
        <taxon>Mycobacteriaceae</taxon>
        <taxon>Mycolicibacterium</taxon>
    </lineage>
</organism>
<keyword evidence="3" id="KW-1185">Reference proteome</keyword>
<sequence>MTQLDPAAEQAIADMSESDVDLLLARLRPPPESTDPKARAAQALRRSRGVDRRSKATKQEAADAMRRYGNGSRHN</sequence>
<dbReference type="EMBL" id="CP002385">
    <property type="protein sequence ID" value="ADT97882.1"/>
    <property type="molecule type" value="Genomic_DNA"/>
</dbReference>
<dbReference type="Proteomes" id="UP000008916">
    <property type="component" value="Chromosome"/>
</dbReference>
<reference evidence="2 3" key="1">
    <citation type="journal article" date="2011" name="Stand. Genomic Sci.">
        <title>Complete genome sequence of Mycobacterium sp. strain (Spyr1) and reclassification to Mycobacterium gilvum Spyr1.</title>
        <authorList>
            <person name="Kallimanis A."/>
            <person name="Karabika E."/>
            <person name="Mavromatis K."/>
            <person name="Lapidus A."/>
            <person name="Labutti K.M."/>
            <person name="Liolios K."/>
            <person name="Ivanova N."/>
            <person name="Goodwin L."/>
            <person name="Woyke T."/>
            <person name="Velentzas A.D."/>
            <person name="Perisynakis A."/>
            <person name="Ouzounis C.C."/>
            <person name="Kyrpides N.C."/>
            <person name="Koukkou A.I."/>
            <person name="Drainas C."/>
        </authorList>
    </citation>
    <scope>NUCLEOTIDE SEQUENCE [LARGE SCALE GENOMIC DNA]</scope>
    <source>
        <strain evidence="3">DSM 45189 / LMG 24558 / Spyr1</strain>
    </source>
</reference>
<gene>
    <name evidence="2" type="ordered locus">Mspyr1_12010</name>
</gene>
<dbReference type="RefSeq" id="WP_013470901.1">
    <property type="nucleotide sequence ID" value="NC_014814.1"/>
</dbReference>
<dbReference type="AlphaFoldDB" id="E6TH02"/>
<protein>
    <submittedName>
        <fullName evidence="2">Uncharacterized protein</fullName>
    </submittedName>
</protein>
<proteinExistence type="predicted"/>